<keyword evidence="4" id="KW-1185">Reference proteome</keyword>
<keyword evidence="3" id="KW-0670">Pyruvate</keyword>
<name>A0ABP2C956_9FIRM</name>
<dbReference type="InterPro" id="IPR019752">
    <property type="entry name" value="Pyrv/ketoisovalerate_OxRed_cat"/>
</dbReference>
<proteinExistence type="predicted"/>
<dbReference type="SUPFAM" id="SSF53323">
    <property type="entry name" value="Pyruvate-ferredoxin oxidoreductase, PFOR, domain III"/>
    <property type="match status" value="1"/>
</dbReference>
<accession>A0ABP2C956</accession>
<feature type="domain" description="Pyruvate/ketoisovalerate oxidoreductase catalytic" evidence="2">
    <location>
        <begin position="10"/>
        <end position="172"/>
    </location>
</feature>
<keyword evidence="1 3" id="KW-0560">Oxidoreductase</keyword>
<dbReference type="PANTHER" id="PTHR42730">
    <property type="entry name" value="2-OXOGLUTARATE SYNTHASE SUBUNIT KORC"/>
    <property type="match status" value="1"/>
</dbReference>
<dbReference type="NCBIfam" id="TIGR02175">
    <property type="entry name" value="PorC_KorC"/>
    <property type="match status" value="1"/>
</dbReference>
<dbReference type="Gene3D" id="3.40.920.10">
    <property type="entry name" value="Pyruvate-ferredoxin oxidoreductase, PFOR, domain III"/>
    <property type="match status" value="1"/>
</dbReference>
<dbReference type="InterPro" id="IPR052554">
    <property type="entry name" value="2-oxoglutarate_synth_KorC"/>
</dbReference>
<dbReference type="Proteomes" id="UP000245702">
    <property type="component" value="Unassembled WGS sequence"/>
</dbReference>
<evidence type="ECO:0000259" key="2">
    <source>
        <dbReference type="Pfam" id="PF01558"/>
    </source>
</evidence>
<organism evidence="3 4">
    <name type="scientific">Sporomusa sphaeroides DSM 2875</name>
    <dbReference type="NCBI Taxonomy" id="1337886"/>
    <lineage>
        <taxon>Bacteria</taxon>
        <taxon>Bacillati</taxon>
        <taxon>Bacillota</taxon>
        <taxon>Negativicutes</taxon>
        <taxon>Selenomonadales</taxon>
        <taxon>Sporomusaceae</taxon>
        <taxon>Sporomusa</taxon>
    </lineage>
</organism>
<dbReference type="EC" id="1.2.7.1" evidence="3"/>
<evidence type="ECO:0000313" key="4">
    <source>
        <dbReference type="Proteomes" id="UP000245702"/>
    </source>
</evidence>
<protein>
    <submittedName>
        <fullName evidence="3">Pyruvate synthase subunit PorC</fullName>
        <ecNumber evidence="3">1.2.7.1</ecNumber>
    </submittedName>
</protein>
<dbReference type="PANTHER" id="PTHR42730:SF1">
    <property type="entry name" value="2-OXOGLUTARATE SYNTHASE SUBUNIT KORC"/>
    <property type="match status" value="1"/>
</dbReference>
<dbReference type="RefSeq" id="WP_075757993.1">
    <property type="nucleotide sequence ID" value="NZ_CP146991.1"/>
</dbReference>
<evidence type="ECO:0000313" key="3">
    <source>
        <dbReference type="EMBL" id="CVK20832.1"/>
    </source>
</evidence>
<dbReference type="Pfam" id="PF01558">
    <property type="entry name" value="POR"/>
    <property type="match status" value="1"/>
</dbReference>
<dbReference type="GO" id="GO:0019164">
    <property type="term" value="F:pyruvate synthase activity"/>
    <property type="evidence" value="ECO:0007669"/>
    <property type="project" value="UniProtKB-EC"/>
</dbReference>
<gene>
    <name evidence="3" type="primary">porC_4</name>
    <name evidence="3" type="ORF">SSPH_03500</name>
</gene>
<sequence length="178" mass="19168">MADIILAGFGGQGILTAGKILIDIAARDGKNVSWTSSYGAEMRGGTASCSVVVSDEEIGSPYPTKLDILVVMNEPSYEKFIGDVRDGGYVIVNSSLVEEREYPKNVKVFTIDATSQASSLENSRAANLVMLGAMMKATGLIDPEKFGKGLNEYFEKKGFNSPKNLECYNIGYTQATAR</sequence>
<dbReference type="InterPro" id="IPR011894">
    <property type="entry name" value="PorC_KorC"/>
</dbReference>
<evidence type="ECO:0000256" key="1">
    <source>
        <dbReference type="ARBA" id="ARBA00023002"/>
    </source>
</evidence>
<dbReference type="InterPro" id="IPR002869">
    <property type="entry name" value="Pyrv_flavodox_OxRed_cen"/>
</dbReference>
<reference evidence="3 4" key="1">
    <citation type="submission" date="2016-01" db="EMBL/GenBank/DDBJ databases">
        <authorList>
            <person name="Brown R."/>
        </authorList>
    </citation>
    <scope>NUCLEOTIDE SEQUENCE [LARGE SCALE GENOMIC DNA]</scope>
    <source>
        <strain evidence="3">Sporomusa sphaeroides DSM 2875</strain>
    </source>
</reference>
<dbReference type="EMBL" id="FCOW01000024">
    <property type="protein sequence ID" value="CVK20832.1"/>
    <property type="molecule type" value="Genomic_DNA"/>
</dbReference>
<comment type="caution">
    <text evidence="3">The sequence shown here is derived from an EMBL/GenBank/DDBJ whole genome shotgun (WGS) entry which is preliminary data.</text>
</comment>